<accession>A0A512ME04</accession>
<feature type="chain" id="PRO_5022180161" evidence="1">
    <location>
        <begin position="18"/>
        <end position="179"/>
    </location>
</feature>
<reference evidence="2 3" key="1">
    <citation type="submission" date="2019-07" db="EMBL/GenBank/DDBJ databases">
        <title>Whole genome shotgun sequence of Brevifollis gellanilyticus NBRC 108608.</title>
        <authorList>
            <person name="Hosoyama A."/>
            <person name="Uohara A."/>
            <person name="Ohji S."/>
            <person name="Ichikawa N."/>
        </authorList>
    </citation>
    <scope>NUCLEOTIDE SEQUENCE [LARGE SCALE GENOMIC DNA]</scope>
    <source>
        <strain evidence="2 3">NBRC 108608</strain>
    </source>
</reference>
<keyword evidence="1" id="KW-0732">Signal</keyword>
<dbReference type="EMBL" id="BKAG01000038">
    <property type="protein sequence ID" value="GEP44922.1"/>
    <property type="molecule type" value="Genomic_DNA"/>
</dbReference>
<name>A0A512ME04_9BACT</name>
<sequence length="179" mass="19971">MRIIFALLLWAAFQVSGAEPGSFVEQPNLVGKITEALMASKMDHLTPHIYRDGVQQFSYHLKSVSYLGSVERGSEKIFLATALFLRSSAQGSEYPPAQGHGYLLCLSPQWRLISHCQLDFPEVELMGIALRRQQETIGDFAAKDEATRSRGFLIDGNDFLPYPFSDKLPDPAVPEVKKP</sequence>
<dbReference type="RefSeq" id="WP_146853333.1">
    <property type="nucleotide sequence ID" value="NZ_BKAG01000038.1"/>
</dbReference>
<proteinExistence type="predicted"/>
<dbReference type="OrthoDB" id="192862at2"/>
<protein>
    <submittedName>
        <fullName evidence="2">Uncharacterized protein</fullName>
    </submittedName>
</protein>
<organism evidence="2 3">
    <name type="scientific">Brevifollis gellanilyticus</name>
    <dbReference type="NCBI Taxonomy" id="748831"/>
    <lineage>
        <taxon>Bacteria</taxon>
        <taxon>Pseudomonadati</taxon>
        <taxon>Verrucomicrobiota</taxon>
        <taxon>Verrucomicrobiia</taxon>
        <taxon>Verrucomicrobiales</taxon>
        <taxon>Verrucomicrobiaceae</taxon>
    </lineage>
</organism>
<gene>
    <name evidence="2" type="ORF">BGE01nite_42130</name>
</gene>
<evidence type="ECO:0000256" key="1">
    <source>
        <dbReference type="SAM" id="SignalP"/>
    </source>
</evidence>
<dbReference type="AlphaFoldDB" id="A0A512ME04"/>
<dbReference type="Proteomes" id="UP000321577">
    <property type="component" value="Unassembled WGS sequence"/>
</dbReference>
<evidence type="ECO:0000313" key="2">
    <source>
        <dbReference type="EMBL" id="GEP44922.1"/>
    </source>
</evidence>
<comment type="caution">
    <text evidence="2">The sequence shown here is derived from an EMBL/GenBank/DDBJ whole genome shotgun (WGS) entry which is preliminary data.</text>
</comment>
<feature type="signal peptide" evidence="1">
    <location>
        <begin position="1"/>
        <end position="17"/>
    </location>
</feature>
<keyword evidence="3" id="KW-1185">Reference proteome</keyword>
<evidence type="ECO:0000313" key="3">
    <source>
        <dbReference type="Proteomes" id="UP000321577"/>
    </source>
</evidence>